<reference evidence="3 4" key="1">
    <citation type="submission" date="2020-08" db="EMBL/GenBank/DDBJ databases">
        <title>Sequencing the genomes of 1000 actinobacteria strains.</title>
        <authorList>
            <person name="Klenk H.-P."/>
        </authorList>
    </citation>
    <scope>NUCLEOTIDE SEQUENCE [LARGE SCALE GENOMIC DNA]</scope>
    <source>
        <strain evidence="3 4">DSM 105784</strain>
    </source>
</reference>
<proteinExistence type="predicted"/>
<gene>
    <name evidence="3" type="ORF">HD599_003458</name>
</gene>
<feature type="transmembrane region" description="Helical" evidence="2">
    <location>
        <begin position="174"/>
        <end position="200"/>
    </location>
</feature>
<accession>A0A841AU78</accession>
<evidence type="ECO:0008006" key="5">
    <source>
        <dbReference type="Google" id="ProtNLM"/>
    </source>
</evidence>
<feature type="transmembrane region" description="Helical" evidence="2">
    <location>
        <begin position="12"/>
        <end position="32"/>
    </location>
</feature>
<organism evidence="3 4">
    <name type="scientific">Conyzicola lurida</name>
    <dbReference type="NCBI Taxonomy" id="1172621"/>
    <lineage>
        <taxon>Bacteria</taxon>
        <taxon>Bacillati</taxon>
        <taxon>Actinomycetota</taxon>
        <taxon>Actinomycetes</taxon>
        <taxon>Micrococcales</taxon>
        <taxon>Microbacteriaceae</taxon>
        <taxon>Conyzicola</taxon>
    </lineage>
</organism>
<evidence type="ECO:0000313" key="4">
    <source>
        <dbReference type="Proteomes" id="UP000536685"/>
    </source>
</evidence>
<keyword evidence="2" id="KW-1133">Transmembrane helix</keyword>
<dbReference type="EMBL" id="JACHMJ010000001">
    <property type="protein sequence ID" value="MBB5845135.1"/>
    <property type="molecule type" value="Genomic_DNA"/>
</dbReference>
<protein>
    <recommendedName>
        <fullName evidence="5">Capsular polysaccharide biosynthesis protein</fullName>
    </recommendedName>
</protein>
<keyword evidence="2" id="KW-0472">Membrane</keyword>
<dbReference type="AlphaFoldDB" id="A0A841AU78"/>
<name>A0A841AU78_9MICO</name>
<sequence length="249" mass="25851">MLASNLLSASLRRWYVIVVGVLLTAGATYLVYDASEPTYEISGTAVLLPGSSTVPDGGNGFLYLGGLNPALEVLMRSVNSDATSSEILGDDPGVTGYTVERDSDASGPILLVTATSDTQSGARSILRAVLDTLPVRLAALQNDVAVPDAARMSVLDLAVDEKPTALTNDRTRGVLGVAAGGLVATFLLTALVDGLVLSIARRRRQRRERLAAAPAPEDEPDDTGEATADVASARPRKKRPAGASAHVST</sequence>
<keyword evidence="2" id="KW-0812">Transmembrane</keyword>
<feature type="region of interest" description="Disordered" evidence="1">
    <location>
        <begin position="207"/>
        <end position="249"/>
    </location>
</feature>
<dbReference type="Proteomes" id="UP000536685">
    <property type="component" value="Unassembled WGS sequence"/>
</dbReference>
<keyword evidence="4" id="KW-1185">Reference proteome</keyword>
<comment type="caution">
    <text evidence="3">The sequence shown here is derived from an EMBL/GenBank/DDBJ whole genome shotgun (WGS) entry which is preliminary data.</text>
</comment>
<evidence type="ECO:0000256" key="2">
    <source>
        <dbReference type="SAM" id="Phobius"/>
    </source>
</evidence>
<evidence type="ECO:0000256" key="1">
    <source>
        <dbReference type="SAM" id="MobiDB-lite"/>
    </source>
</evidence>
<evidence type="ECO:0000313" key="3">
    <source>
        <dbReference type="EMBL" id="MBB5845135.1"/>
    </source>
</evidence>
<dbReference type="RefSeq" id="WP_184239972.1">
    <property type="nucleotide sequence ID" value="NZ_JACHMJ010000001.1"/>
</dbReference>